<accession>A0A4R6TZ73</accession>
<dbReference type="InterPro" id="IPR001173">
    <property type="entry name" value="Glyco_trans_2-like"/>
</dbReference>
<protein>
    <submittedName>
        <fullName evidence="6">Rhamnosyltransferase</fullName>
    </submittedName>
</protein>
<dbReference type="RefSeq" id="WP_166639277.1">
    <property type="nucleotide sequence ID" value="NZ_SNYJ01000009.1"/>
</dbReference>
<keyword evidence="7" id="KW-1185">Reference proteome</keyword>
<dbReference type="Pfam" id="PF00535">
    <property type="entry name" value="Glycos_transf_2"/>
    <property type="match status" value="1"/>
</dbReference>
<evidence type="ECO:0000256" key="3">
    <source>
        <dbReference type="ARBA" id="ARBA00022676"/>
    </source>
</evidence>
<dbReference type="CDD" id="cd02526">
    <property type="entry name" value="GT2_RfbF_like"/>
    <property type="match status" value="1"/>
</dbReference>
<feature type="domain" description="Glycosyltransferase 2-like" evidence="5">
    <location>
        <begin position="5"/>
        <end position="122"/>
    </location>
</feature>
<reference evidence="6 7" key="1">
    <citation type="submission" date="2019-03" db="EMBL/GenBank/DDBJ databases">
        <title>Genomic Encyclopedia of Type Strains, Phase IV (KMG-IV): sequencing the most valuable type-strain genomes for metagenomic binning, comparative biology and taxonomic classification.</title>
        <authorList>
            <person name="Goeker M."/>
        </authorList>
    </citation>
    <scope>NUCLEOTIDE SEQUENCE [LARGE SCALE GENOMIC DNA]</scope>
    <source>
        <strain evidence="6 7">DSM 28697</strain>
    </source>
</reference>
<evidence type="ECO:0000259" key="5">
    <source>
        <dbReference type="Pfam" id="PF00535"/>
    </source>
</evidence>
<keyword evidence="4 6" id="KW-0808">Transferase</keyword>
<dbReference type="AlphaFoldDB" id="A0A4R6TZ73"/>
<proteinExistence type="inferred from homology"/>
<dbReference type="Gene3D" id="3.90.550.10">
    <property type="entry name" value="Spore Coat Polysaccharide Biosynthesis Protein SpsA, Chain A"/>
    <property type="match status" value="1"/>
</dbReference>
<dbReference type="GO" id="GO:0016757">
    <property type="term" value="F:glycosyltransferase activity"/>
    <property type="evidence" value="ECO:0007669"/>
    <property type="project" value="UniProtKB-KW"/>
</dbReference>
<evidence type="ECO:0000256" key="2">
    <source>
        <dbReference type="ARBA" id="ARBA00006739"/>
    </source>
</evidence>
<evidence type="ECO:0000256" key="1">
    <source>
        <dbReference type="ARBA" id="ARBA00004776"/>
    </source>
</evidence>
<dbReference type="InterPro" id="IPR029044">
    <property type="entry name" value="Nucleotide-diphossugar_trans"/>
</dbReference>
<sequence length="282" mass="32418">MIVAVIITYNPEIERLKENINAIIKQVDKTIIIDNSSSNIEQVQSLIKDFNIDMFKNPNNLGIAKAINQGIDYAFKNTYSWILTLDQDSICSENMINEMKNVINNDHLNKNLGIVAPNIIGNNFNISSSINNISNPTTVFTSGSLMNVNMAVSVGGALEKLFIDYVDHEFCLRIKKNGYNIVKISTAQLNHQLGELKKHSFFGRNINTTNHSHIRRYYIYRNFIYVIKRYCIFFPGWCLLELLRKTRGIITIILFEKQRMTKLKYIAKGLKDGLYSKYSRIS</sequence>
<comment type="pathway">
    <text evidence="1">Cell wall biogenesis; cell wall polysaccharide biosynthesis.</text>
</comment>
<evidence type="ECO:0000313" key="7">
    <source>
        <dbReference type="Proteomes" id="UP000295632"/>
    </source>
</evidence>
<comment type="similarity">
    <text evidence="2">Belongs to the glycosyltransferase 2 family.</text>
</comment>
<organism evidence="6 7">
    <name type="scientific">Aureibacillus halotolerans</name>
    <dbReference type="NCBI Taxonomy" id="1508390"/>
    <lineage>
        <taxon>Bacteria</taxon>
        <taxon>Bacillati</taxon>
        <taxon>Bacillota</taxon>
        <taxon>Bacilli</taxon>
        <taxon>Bacillales</taxon>
        <taxon>Bacillaceae</taxon>
        <taxon>Aureibacillus</taxon>
    </lineage>
</organism>
<gene>
    <name evidence="6" type="ORF">EV213_10913</name>
</gene>
<dbReference type="SUPFAM" id="SSF53448">
    <property type="entry name" value="Nucleotide-diphospho-sugar transferases"/>
    <property type="match status" value="1"/>
</dbReference>
<name>A0A4R6TZ73_9BACI</name>
<dbReference type="PANTHER" id="PTHR43179:SF12">
    <property type="entry name" value="GALACTOFURANOSYLTRANSFERASE GLFT2"/>
    <property type="match status" value="1"/>
</dbReference>
<comment type="caution">
    <text evidence="6">The sequence shown here is derived from an EMBL/GenBank/DDBJ whole genome shotgun (WGS) entry which is preliminary data.</text>
</comment>
<dbReference type="Proteomes" id="UP000295632">
    <property type="component" value="Unassembled WGS sequence"/>
</dbReference>
<dbReference type="EMBL" id="SNYJ01000009">
    <property type="protein sequence ID" value="TDQ38646.1"/>
    <property type="molecule type" value="Genomic_DNA"/>
</dbReference>
<evidence type="ECO:0000256" key="4">
    <source>
        <dbReference type="ARBA" id="ARBA00022679"/>
    </source>
</evidence>
<evidence type="ECO:0000313" key="6">
    <source>
        <dbReference type="EMBL" id="TDQ38646.1"/>
    </source>
</evidence>
<dbReference type="PANTHER" id="PTHR43179">
    <property type="entry name" value="RHAMNOSYLTRANSFERASE WBBL"/>
    <property type="match status" value="1"/>
</dbReference>
<keyword evidence="3" id="KW-0328">Glycosyltransferase</keyword>